<evidence type="ECO:0000256" key="4">
    <source>
        <dbReference type="ARBA" id="ARBA00022692"/>
    </source>
</evidence>
<dbReference type="Pfam" id="PF01891">
    <property type="entry name" value="CbiM"/>
    <property type="match status" value="1"/>
</dbReference>
<organism evidence="8 9">
    <name type="scientific">Desulfofarcimen acetoxidans (strain ATCC 49208 / DSM 771 / KCTC 5769 / VKM B-1644 / 5575)</name>
    <name type="common">Desulfotomaculum acetoxidans</name>
    <dbReference type="NCBI Taxonomy" id="485916"/>
    <lineage>
        <taxon>Bacteria</taxon>
        <taxon>Bacillati</taxon>
        <taxon>Bacillota</taxon>
        <taxon>Clostridia</taxon>
        <taxon>Eubacteriales</taxon>
        <taxon>Peptococcaceae</taxon>
        <taxon>Desulfofarcimen</taxon>
    </lineage>
</organism>
<proteinExistence type="predicted"/>
<keyword evidence="3" id="KW-1003">Cell membrane</keyword>
<feature type="transmembrane region" description="Helical" evidence="7">
    <location>
        <begin position="72"/>
        <end position="98"/>
    </location>
</feature>
<feature type="transmembrane region" description="Helical" evidence="7">
    <location>
        <begin position="175"/>
        <end position="203"/>
    </location>
</feature>
<dbReference type="PANTHER" id="PTHR34229">
    <property type="entry name" value="METAL TRANSPORT PROTEIN HI_1621-RELATED"/>
    <property type="match status" value="1"/>
</dbReference>
<dbReference type="InterPro" id="IPR002751">
    <property type="entry name" value="CbiM/NikMN"/>
</dbReference>
<comment type="subcellular location">
    <subcellularLocation>
        <location evidence="1">Cell membrane</location>
        <topology evidence="1">Multi-pass membrane protein</topology>
    </subcellularLocation>
</comment>
<accession>C8W4G5</accession>
<reference evidence="8 9" key="1">
    <citation type="journal article" date="2009" name="Stand. Genomic Sci.">
        <title>Complete genome sequence of Desulfotomaculum acetoxidans type strain (5575).</title>
        <authorList>
            <person name="Spring S."/>
            <person name="Lapidus A."/>
            <person name="Schroder M."/>
            <person name="Gleim D."/>
            <person name="Sims D."/>
            <person name="Meincke L."/>
            <person name="Glavina Del Rio T."/>
            <person name="Tice H."/>
            <person name="Copeland A."/>
            <person name="Cheng J.F."/>
            <person name="Lucas S."/>
            <person name="Chen F."/>
            <person name="Nolan M."/>
            <person name="Bruce D."/>
            <person name="Goodwin L."/>
            <person name="Pitluck S."/>
            <person name="Ivanova N."/>
            <person name="Mavromatis K."/>
            <person name="Mikhailova N."/>
            <person name="Pati A."/>
            <person name="Chen A."/>
            <person name="Palaniappan K."/>
            <person name="Land M."/>
            <person name="Hauser L."/>
            <person name="Chang Y.J."/>
            <person name="Jeffries C.D."/>
            <person name="Chain P."/>
            <person name="Saunders E."/>
            <person name="Brettin T."/>
            <person name="Detter J.C."/>
            <person name="Goker M."/>
            <person name="Bristow J."/>
            <person name="Eisen J.A."/>
            <person name="Markowitz V."/>
            <person name="Hugenholtz P."/>
            <person name="Kyrpides N.C."/>
            <person name="Klenk H.P."/>
            <person name="Han C."/>
        </authorList>
    </citation>
    <scope>NUCLEOTIDE SEQUENCE [LARGE SCALE GENOMIC DNA]</scope>
    <source>
        <strain evidence="9">ATCC 49208 / DSM 771 / VKM B-1644</strain>
    </source>
</reference>
<dbReference type="STRING" id="485916.Dtox_1148"/>
<evidence type="ECO:0000313" key="9">
    <source>
        <dbReference type="Proteomes" id="UP000002217"/>
    </source>
</evidence>
<dbReference type="KEGG" id="dae:Dtox_1148"/>
<name>C8W4G5_DESAS</name>
<dbReference type="OrthoDB" id="5395048at2"/>
<keyword evidence="2" id="KW-0813">Transport</keyword>
<feature type="transmembrane region" description="Helical" evidence="7">
    <location>
        <begin position="12"/>
        <end position="28"/>
    </location>
</feature>
<dbReference type="eggNOG" id="COG0310">
    <property type="taxonomic scope" value="Bacteria"/>
</dbReference>
<feature type="transmembrane region" description="Helical" evidence="7">
    <location>
        <begin position="140"/>
        <end position="163"/>
    </location>
</feature>
<evidence type="ECO:0000256" key="2">
    <source>
        <dbReference type="ARBA" id="ARBA00022448"/>
    </source>
</evidence>
<dbReference type="GO" id="GO:0000041">
    <property type="term" value="P:transition metal ion transport"/>
    <property type="evidence" value="ECO:0007669"/>
    <property type="project" value="InterPro"/>
</dbReference>
<feature type="transmembrane region" description="Helical" evidence="7">
    <location>
        <begin position="110"/>
        <end position="128"/>
    </location>
</feature>
<keyword evidence="5 7" id="KW-1133">Transmembrane helix</keyword>
<protein>
    <submittedName>
        <fullName evidence="8">Cobalamin (Vitamin B12) biosynthesis CbiM protein</fullName>
    </submittedName>
</protein>
<evidence type="ECO:0000256" key="3">
    <source>
        <dbReference type="ARBA" id="ARBA00022475"/>
    </source>
</evidence>
<dbReference type="HOGENOM" id="CLU_052508_2_1_9"/>
<keyword evidence="6 7" id="KW-0472">Membrane</keyword>
<dbReference type="Proteomes" id="UP000002217">
    <property type="component" value="Chromosome"/>
</dbReference>
<dbReference type="AlphaFoldDB" id="C8W4G5"/>
<dbReference type="EMBL" id="CP001720">
    <property type="protein sequence ID" value="ACV62033.1"/>
    <property type="molecule type" value="Genomic_DNA"/>
</dbReference>
<dbReference type="GO" id="GO:0005886">
    <property type="term" value="C:plasma membrane"/>
    <property type="evidence" value="ECO:0007669"/>
    <property type="project" value="UniProtKB-SubCell"/>
</dbReference>
<evidence type="ECO:0000313" key="8">
    <source>
        <dbReference type="EMBL" id="ACV62033.1"/>
    </source>
</evidence>
<evidence type="ECO:0000256" key="7">
    <source>
        <dbReference type="SAM" id="Phobius"/>
    </source>
</evidence>
<keyword evidence="9" id="KW-1185">Reference proteome</keyword>
<sequence>MHIPDGFLDVKTWVSTGVISAGALGYSIKKSKESLNDRQVPLLGVMAAFIFAAQMINFPVAGGTSGHLLGAALAAILLGPWNASIILSSVLIIQCLFFQDGGLTALGGNIFNMAVVGVLTSYLVYRGITLLNSSKATKIIASFAAAWISVVVACLAASLELAVSGTAPLNIVIPAMLSWHVLIGIGEGMITAVVVSVVSAYGFSLEGGNNSYEKTSVG</sequence>
<dbReference type="PANTHER" id="PTHR34229:SF1">
    <property type="entry name" value="METAL TRANSPORT PROTEIN HI_1621-RELATED"/>
    <property type="match status" value="1"/>
</dbReference>
<keyword evidence="4 7" id="KW-0812">Transmembrane</keyword>
<feature type="transmembrane region" description="Helical" evidence="7">
    <location>
        <begin position="40"/>
        <end position="60"/>
    </location>
</feature>
<evidence type="ECO:0000256" key="5">
    <source>
        <dbReference type="ARBA" id="ARBA00022989"/>
    </source>
</evidence>
<evidence type="ECO:0000256" key="1">
    <source>
        <dbReference type="ARBA" id="ARBA00004651"/>
    </source>
</evidence>
<evidence type="ECO:0000256" key="6">
    <source>
        <dbReference type="ARBA" id="ARBA00023136"/>
    </source>
</evidence>
<dbReference type="Gene3D" id="1.10.1760.20">
    <property type="match status" value="1"/>
</dbReference>
<gene>
    <name evidence="8" type="ordered locus">Dtox_1148</name>
</gene>